<sequence length="251" mass="24920">MIQTKNTSVRKSSAFTAKRAAVGAASLIAATALVGVGAQGAFATTVDGGASGSGSSSSATAQAHVSTDAGHDLFAGHLNGAKAQALAKRVIADKPLLALLPDSLQRDVTTLSTAAAKDRTADAKKIVRTALDGGYGSAIKDLATHLKDARDDRSGLSGVKGLLDDLRSGDLSSPQLGDTGAAVAVDVTGDAQLAAKLPDALRTDLGQLASAPAAERTGDVQKIAATALAGGYGDGIQQLAQQAEQALASGH</sequence>
<evidence type="ECO:0000313" key="2">
    <source>
        <dbReference type="EMBL" id="MDN4598597.1"/>
    </source>
</evidence>
<evidence type="ECO:0000313" key="3">
    <source>
        <dbReference type="Proteomes" id="UP001174210"/>
    </source>
</evidence>
<comment type="caution">
    <text evidence="2">The sequence shown here is derived from an EMBL/GenBank/DDBJ whole genome shotgun (WGS) entry which is preliminary data.</text>
</comment>
<name>A0ABT8J0V7_9MICO</name>
<feature type="signal peptide" evidence="1">
    <location>
        <begin position="1"/>
        <end position="43"/>
    </location>
</feature>
<accession>A0ABT8J0V7</accession>
<protein>
    <recommendedName>
        <fullName evidence="4">DUF305 domain-containing protein</fullName>
    </recommendedName>
</protein>
<dbReference type="Proteomes" id="UP001174210">
    <property type="component" value="Unassembled WGS sequence"/>
</dbReference>
<evidence type="ECO:0008006" key="4">
    <source>
        <dbReference type="Google" id="ProtNLM"/>
    </source>
</evidence>
<dbReference type="RefSeq" id="WP_301219932.1">
    <property type="nucleotide sequence ID" value="NZ_JAROCB010000004.1"/>
</dbReference>
<dbReference type="EMBL" id="JAROCB010000004">
    <property type="protein sequence ID" value="MDN4598597.1"/>
    <property type="molecule type" value="Genomic_DNA"/>
</dbReference>
<feature type="chain" id="PRO_5045448746" description="DUF305 domain-containing protein" evidence="1">
    <location>
        <begin position="44"/>
        <end position="251"/>
    </location>
</feature>
<organism evidence="2 3">
    <name type="scientific">Leifsonia virtsii</name>
    <dbReference type="NCBI Taxonomy" id="3035915"/>
    <lineage>
        <taxon>Bacteria</taxon>
        <taxon>Bacillati</taxon>
        <taxon>Actinomycetota</taxon>
        <taxon>Actinomycetes</taxon>
        <taxon>Micrococcales</taxon>
        <taxon>Microbacteriaceae</taxon>
        <taxon>Leifsonia</taxon>
    </lineage>
</organism>
<keyword evidence="1" id="KW-0732">Signal</keyword>
<evidence type="ECO:0000256" key="1">
    <source>
        <dbReference type="SAM" id="SignalP"/>
    </source>
</evidence>
<proteinExistence type="predicted"/>
<gene>
    <name evidence="2" type="ORF">P5G59_15700</name>
</gene>
<keyword evidence="3" id="KW-1185">Reference proteome</keyword>
<reference evidence="2" key="1">
    <citation type="submission" date="2023-03" db="EMBL/GenBank/DDBJ databases">
        <title>MT1 and MT2 Draft Genomes of Novel Species.</title>
        <authorList>
            <person name="Venkateswaran K."/>
        </authorList>
    </citation>
    <scope>NUCLEOTIDE SEQUENCE</scope>
    <source>
        <strain evidence="2">F6_8S_P_1A</strain>
    </source>
</reference>